<reference evidence="2" key="1">
    <citation type="submission" date="2016-10" db="EMBL/GenBank/DDBJ databases">
        <authorList>
            <person name="Varghese N."/>
            <person name="Submissions S."/>
        </authorList>
    </citation>
    <scope>NUCLEOTIDE SEQUENCE [LARGE SCALE GENOMIC DNA]</scope>
    <source>
        <strain evidence="2">Nm44</strain>
    </source>
</reference>
<accession>A0A1I4JIK2</accession>
<evidence type="ECO:0000313" key="2">
    <source>
        <dbReference type="Proteomes" id="UP000183287"/>
    </source>
</evidence>
<dbReference type="Proteomes" id="UP000183287">
    <property type="component" value="Unassembled WGS sequence"/>
</dbReference>
<keyword evidence="2" id="KW-1185">Reference proteome</keyword>
<gene>
    <name evidence="1" type="ORF">SAMN05421863_100263</name>
</gene>
<dbReference type="RefSeq" id="WP_218151951.1">
    <property type="nucleotide sequence ID" value="NZ_FOUB01000002.1"/>
</dbReference>
<dbReference type="AlphaFoldDB" id="A0A1I4JIK2"/>
<proteinExistence type="predicted"/>
<dbReference type="EMBL" id="FOUB01000002">
    <property type="protein sequence ID" value="SFL66091.1"/>
    <property type="molecule type" value="Genomic_DNA"/>
</dbReference>
<protein>
    <submittedName>
        <fullName evidence="1">Uncharacterized protein</fullName>
    </submittedName>
</protein>
<name>A0A1I4JIK2_9PROT</name>
<organism evidence="1 2">
    <name type="scientific">Nitrosomonas communis</name>
    <dbReference type="NCBI Taxonomy" id="44574"/>
    <lineage>
        <taxon>Bacteria</taxon>
        <taxon>Pseudomonadati</taxon>
        <taxon>Pseudomonadota</taxon>
        <taxon>Betaproteobacteria</taxon>
        <taxon>Nitrosomonadales</taxon>
        <taxon>Nitrosomonadaceae</taxon>
        <taxon>Nitrosomonas</taxon>
    </lineage>
</organism>
<evidence type="ECO:0000313" key="1">
    <source>
        <dbReference type="EMBL" id="SFL66091.1"/>
    </source>
</evidence>
<sequence>MVHRHCNLAYHIKNGNIRIIPDGDKRYGNNVIHESIWRGALEAARKVVEKYDDTGPWDDFEWVMLNGKLSALRWVLGEEWDMLDI</sequence>